<protein>
    <recommendedName>
        <fullName evidence="1">Zinc-ribbon 15 domain-containing protein</fullName>
    </recommendedName>
</protein>
<keyword evidence="2" id="KW-0614">Plasmid</keyword>
<name>E3HDE6_ILYPC</name>
<dbReference type="KEGG" id="ipo:Ilyop_2794"/>
<dbReference type="RefSeq" id="WP_013389201.1">
    <property type="nucleotide sequence ID" value="NC_014633.1"/>
</dbReference>
<dbReference type="Pfam" id="PF17032">
    <property type="entry name" value="Zn_ribbon_15"/>
    <property type="match status" value="1"/>
</dbReference>
<evidence type="ECO:0000313" key="3">
    <source>
        <dbReference type="Proteomes" id="UP000006875"/>
    </source>
</evidence>
<dbReference type="Proteomes" id="UP000006875">
    <property type="component" value="Plasmid pILYOP01"/>
</dbReference>
<dbReference type="PANTHER" id="PTHR36718:SF1">
    <property type="entry name" value="DOUBLE ZINC RIBBON PROTEIN MJ0416"/>
    <property type="match status" value="1"/>
</dbReference>
<evidence type="ECO:0000313" key="2">
    <source>
        <dbReference type="EMBL" id="ADO84549.1"/>
    </source>
</evidence>
<geneLocation type="plasmid" evidence="2 3">
    <name>pILYOP01</name>
</geneLocation>
<accession>E3HDE6</accession>
<organism evidence="2 3">
    <name type="scientific">Ilyobacter polytropus (strain ATCC 51220 / DSM 2926 / LMG 16218 / CuHBu1)</name>
    <dbReference type="NCBI Taxonomy" id="572544"/>
    <lineage>
        <taxon>Bacteria</taxon>
        <taxon>Fusobacteriati</taxon>
        <taxon>Fusobacteriota</taxon>
        <taxon>Fusobacteriia</taxon>
        <taxon>Fusobacteriales</taxon>
        <taxon>Fusobacteriaceae</taxon>
        <taxon>Ilyobacter</taxon>
    </lineage>
</organism>
<gene>
    <name evidence="2" type="ordered locus">Ilyop_2794</name>
</gene>
<dbReference type="AlphaFoldDB" id="E3HDE6"/>
<evidence type="ECO:0000259" key="1">
    <source>
        <dbReference type="Pfam" id="PF17032"/>
    </source>
</evidence>
<dbReference type="OrthoDB" id="4377018at2"/>
<sequence>MFFIGIFGINSRSKKIKEVSFRCTGCLNKKGELTENSNVFEFFFIPVFKFSKKYILICTKCKSMYKIHDSSIEKILETEKVDYEDMEEVIYENRICECGEKIVDGYEYCPKCGKKL</sequence>
<dbReference type="HOGENOM" id="CLU_138383_1_0_0"/>
<dbReference type="PANTHER" id="PTHR36718">
    <property type="entry name" value="OS05G0435400 PROTEIN"/>
    <property type="match status" value="1"/>
</dbReference>
<dbReference type="InterPro" id="IPR031493">
    <property type="entry name" value="Zinc_ribbon_15"/>
</dbReference>
<dbReference type="EMBL" id="CP002282">
    <property type="protein sequence ID" value="ADO84549.1"/>
    <property type="molecule type" value="Genomic_DNA"/>
</dbReference>
<feature type="domain" description="Zinc-ribbon 15" evidence="1">
    <location>
        <begin position="22"/>
        <end position="113"/>
    </location>
</feature>
<keyword evidence="3" id="KW-1185">Reference proteome</keyword>
<dbReference type="InterPro" id="IPR053281">
    <property type="entry name" value="Double_zinc_ribbon"/>
</dbReference>
<proteinExistence type="predicted"/>
<reference evidence="2 3" key="1">
    <citation type="journal article" date="2010" name="Stand. Genomic Sci.">
        <title>Complete genome sequence of Ilyobacter polytropus type strain (CuHbu1).</title>
        <authorList>
            <person name="Sikorski J."/>
            <person name="Chertkov O."/>
            <person name="Lapidus A."/>
            <person name="Nolan M."/>
            <person name="Lucas S."/>
            <person name="Del Rio T.G."/>
            <person name="Tice H."/>
            <person name="Cheng J.F."/>
            <person name="Tapia R."/>
            <person name="Han C."/>
            <person name="Goodwin L."/>
            <person name="Pitluck S."/>
            <person name="Liolios K."/>
            <person name="Ivanova N."/>
            <person name="Mavromatis K."/>
            <person name="Mikhailova N."/>
            <person name="Pati A."/>
            <person name="Chen A."/>
            <person name="Palaniappan K."/>
            <person name="Land M."/>
            <person name="Hauser L."/>
            <person name="Chang Y.J."/>
            <person name="Jeffries C.D."/>
            <person name="Brambilla E."/>
            <person name="Yasawong M."/>
            <person name="Rohde M."/>
            <person name="Pukall R."/>
            <person name="Spring S."/>
            <person name="Goker M."/>
            <person name="Woyke T."/>
            <person name="Bristow J."/>
            <person name="Eisen J.A."/>
            <person name="Markowitz V."/>
            <person name="Hugenholtz P."/>
            <person name="Kyrpides N.C."/>
            <person name="Klenk H.P."/>
        </authorList>
    </citation>
    <scope>NUCLEOTIDE SEQUENCE [LARGE SCALE GENOMIC DNA]</scope>
    <source>
        <strain evidence="3">ATCC 51220 / DSM 2926 / LMG 16218 / CuHBu1</strain>
        <plasmid evidence="3">pILYOP01</plasmid>
    </source>
</reference>